<dbReference type="RefSeq" id="WP_175624661.1">
    <property type="nucleotide sequence ID" value="NZ_JADOEL010000008.1"/>
</dbReference>
<dbReference type="Proteomes" id="UP000657372">
    <property type="component" value="Unassembled WGS sequence"/>
</dbReference>
<protein>
    <submittedName>
        <fullName evidence="2">Uncharacterized protein</fullName>
    </submittedName>
</protein>
<dbReference type="EMBL" id="JADOEL010000008">
    <property type="protein sequence ID" value="MBF8178291.1"/>
    <property type="molecule type" value="Genomic_DNA"/>
</dbReference>
<reference evidence="2 3" key="1">
    <citation type="submission" date="2020-11" db="EMBL/GenBank/DDBJ databases">
        <title>WGS of Herminiimonas contaminans strain Marseille-Q4544 isolated from planarians Schmidtea mediterranea.</title>
        <authorList>
            <person name="Kangale L."/>
        </authorList>
    </citation>
    <scope>NUCLEOTIDE SEQUENCE [LARGE SCALE GENOMIC DNA]</scope>
    <source>
        <strain evidence="2 3">Marseille-Q4544</strain>
    </source>
</reference>
<feature type="transmembrane region" description="Helical" evidence="1">
    <location>
        <begin position="6"/>
        <end position="31"/>
    </location>
</feature>
<evidence type="ECO:0000313" key="3">
    <source>
        <dbReference type="Proteomes" id="UP000657372"/>
    </source>
</evidence>
<keyword evidence="3" id="KW-1185">Reference proteome</keyword>
<keyword evidence="1" id="KW-0812">Transmembrane</keyword>
<feature type="transmembrane region" description="Helical" evidence="1">
    <location>
        <begin position="43"/>
        <end position="65"/>
    </location>
</feature>
<accession>A0ABS0ETX8</accession>
<keyword evidence="1" id="KW-0472">Membrane</keyword>
<name>A0ABS0ETX8_9BURK</name>
<feature type="transmembrane region" description="Helical" evidence="1">
    <location>
        <begin position="71"/>
        <end position="93"/>
    </location>
</feature>
<organism evidence="2 3">
    <name type="scientific">Herminiimonas contaminans</name>
    <dbReference type="NCBI Taxonomy" id="1111140"/>
    <lineage>
        <taxon>Bacteria</taxon>
        <taxon>Pseudomonadati</taxon>
        <taxon>Pseudomonadota</taxon>
        <taxon>Betaproteobacteria</taxon>
        <taxon>Burkholderiales</taxon>
        <taxon>Oxalobacteraceae</taxon>
        <taxon>Herminiimonas</taxon>
    </lineage>
</organism>
<sequence length="99" mass="10707">MSDSLFLFLFPLIGITVVLAILWVPSVWVLHRRGTLPAQSKRTLLFTLVSELIIAAVLVLIADFVGLRNPAAYVIIIALATGIVGAVITKHLASNHTPH</sequence>
<keyword evidence="1" id="KW-1133">Transmembrane helix</keyword>
<evidence type="ECO:0000313" key="2">
    <source>
        <dbReference type="EMBL" id="MBF8178291.1"/>
    </source>
</evidence>
<gene>
    <name evidence="2" type="ORF">IXC47_11420</name>
</gene>
<proteinExistence type="predicted"/>
<comment type="caution">
    <text evidence="2">The sequence shown here is derived from an EMBL/GenBank/DDBJ whole genome shotgun (WGS) entry which is preliminary data.</text>
</comment>
<evidence type="ECO:0000256" key="1">
    <source>
        <dbReference type="SAM" id="Phobius"/>
    </source>
</evidence>